<reference evidence="1 2" key="1">
    <citation type="submission" date="2017-08" db="EMBL/GenBank/DDBJ databases">
        <authorList>
            <person name="de Groot N.N."/>
        </authorList>
    </citation>
    <scope>NUCLEOTIDE SEQUENCE [LARGE SCALE GENOMIC DNA]</scope>
    <source>
        <strain evidence="1 2">PfR 37</strain>
    </source>
</reference>
<sequence length="94" mass="10280">MFAKIANDNAGNQIKRGALGVFASKLAPTVGCRTWEIVESSLNSNVTTHCNTAGAANSRTVCWRIGLCTMCPVFRRYLPATACCRITLKLSYHR</sequence>
<proteinExistence type="predicted"/>
<accession>A0A2N1E172</accession>
<gene>
    <name evidence="1" type="ORF">CIB54_19500</name>
</gene>
<dbReference type="EMBL" id="NVXX01000030">
    <property type="protein sequence ID" value="PKH18135.1"/>
    <property type="molecule type" value="Genomic_DNA"/>
</dbReference>
<name>A0A2N1E172_PSEFL</name>
<comment type="caution">
    <text evidence="1">The sequence shown here is derived from an EMBL/GenBank/DDBJ whole genome shotgun (WGS) entry which is preliminary data.</text>
</comment>
<evidence type="ECO:0000313" key="1">
    <source>
        <dbReference type="EMBL" id="PKH18135.1"/>
    </source>
</evidence>
<protein>
    <submittedName>
        <fullName evidence="1">Uncharacterized protein</fullName>
    </submittedName>
</protein>
<dbReference type="AlphaFoldDB" id="A0A2N1E172"/>
<organism evidence="1 2">
    <name type="scientific">Pseudomonas fluorescens</name>
    <dbReference type="NCBI Taxonomy" id="294"/>
    <lineage>
        <taxon>Bacteria</taxon>
        <taxon>Pseudomonadati</taxon>
        <taxon>Pseudomonadota</taxon>
        <taxon>Gammaproteobacteria</taxon>
        <taxon>Pseudomonadales</taxon>
        <taxon>Pseudomonadaceae</taxon>
        <taxon>Pseudomonas</taxon>
    </lineage>
</organism>
<dbReference type="Proteomes" id="UP000233564">
    <property type="component" value="Unassembled WGS sequence"/>
</dbReference>
<evidence type="ECO:0000313" key="2">
    <source>
        <dbReference type="Proteomes" id="UP000233564"/>
    </source>
</evidence>